<reference evidence="1" key="1">
    <citation type="journal article" date="2015" name="Nature">
        <title>Complex archaea that bridge the gap between prokaryotes and eukaryotes.</title>
        <authorList>
            <person name="Spang A."/>
            <person name="Saw J.H."/>
            <person name="Jorgensen S.L."/>
            <person name="Zaremba-Niedzwiedzka K."/>
            <person name="Martijn J."/>
            <person name="Lind A.E."/>
            <person name="van Eijk R."/>
            <person name="Schleper C."/>
            <person name="Guy L."/>
            <person name="Ettema T.J."/>
        </authorList>
    </citation>
    <scope>NUCLEOTIDE SEQUENCE</scope>
</reference>
<sequence length="226" mass="26357">EVYERKGLKIINEEWIKAEKDKLKTIEKDQLKYKELLREKDYHIEKVFGTEKGGEIEDEALWKSSYVQRVNLLRENLVRSNISASGGALPFKEWGNEIPARDKIAEEQKKFWIIEELLNILQKKELKISNLEYISFRKEDVSPGNTHPELFDIIPFTIKLSMNTENILFLIDELLKSNISFQIETFNINGRLNKLRSSGSLEKSDDIPYGNMVNVIINAYAIDFKT</sequence>
<gene>
    <name evidence="1" type="ORF">LCGC14_1523310</name>
</gene>
<feature type="non-terminal residue" evidence="1">
    <location>
        <position position="1"/>
    </location>
</feature>
<name>A0A0F9IY92_9ZZZZ</name>
<dbReference type="AlphaFoldDB" id="A0A0F9IY92"/>
<organism evidence="1">
    <name type="scientific">marine sediment metagenome</name>
    <dbReference type="NCBI Taxonomy" id="412755"/>
    <lineage>
        <taxon>unclassified sequences</taxon>
        <taxon>metagenomes</taxon>
        <taxon>ecological metagenomes</taxon>
    </lineage>
</organism>
<protein>
    <submittedName>
        <fullName evidence="1">Uncharacterized protein</fullName>
    </submittedName>
</protein>
<proteinExistence type="predicted"/>
<evidence type="ECO:0000313" key="1">
    <source>
        <dbReference type="EMBL" id="KKM62278.1"/>
    </source>
</evidence>
<dbReference type="EMBL" id="LAZR01011331">
    <property type="protein sequence ID" value="KKM62278.1"/>
    <property type="molecule type" value="Genomic_DNA"/>
</dbReference>
<accession>A0A0F9IY92</accession>
<comment type="caution">
    <text evidence="1">The sequence shown here is derived from an EMBL/GenBank/DDBJ whole genome shotgun (WGS) entry which is preliminary data.</text>
</comment>